<organism evidence="2 3">
    <name type="scientific">Tessaracoccus bendigoensis DSM 12906</name>
    <dbReference type="NCBI Taxonomy" id="1123357"/>
    <lineage>
        <taxon>Bacteria</taxon>
        <taxon>Bacillati</taxon>
        <taxon>Actinomycetota</taxon>
        <taxon>Actinomycetes</taxon>
        <taxon>Propionibacteriales</taxon>
        <taxon>Propionibacteriaceae</taxon>
        <taxon>Tessaracoccus</taxon>
    </lineage>
</organism>
<feature type="transmembrane region" description="Helical" evidence="1">
    <location>
        <begin position="36"/>
        <end position="54"/>
    </location>
</feature>
<name>A0A1M6MKN7_9ACTN</name>
<dbReference type="AlphaFoldDB" id="A0A1M6MKN7"/>
<reference evidence="2 3" key="1">
    <citation type="submission" date="2016-11" db="EMBL/GenBank/DDBJ databases">
        <authorList>
            <person name="Jaros S."/>
            <person name="Januszkiewicz K."/>
            <person name="Wedrychowicz H."/>
        </authorList>
    </citation>
    <scope>NUCLEOTIDE SEQUENCE [LARGE SCALE GENOMIC DNA]</scope>
    <source>
        <strain evidence="2 3">DSM 12906</strain>
    </source>
</reference>
<gene>
    <name evidence="2" type="ORF">SAMN02745244_03388</name>
</gene>
<evidence type="ECO:0000313" key="2">
    <source>
        <dbReference type="EMBL" id="SHJ84041.1"/>
    </source>
</evidence>
<dbReference type="STRING" id="1123357.SAMN02745244_03388"/>
<keyword evidence="1" id="KW-1133">Transmembrane helix</keyword>
<keyword evidence="1" id="KW-0472">Membrane</keyword>
<dbReference type="Proteomes" id="UP000184512">
    <property type="component" value="Unassembled WGS sequence"/>
</dbReference>
<keyword evidence="1" id="KW-0812">Transmembrane</keyword>
<proteinExistence type="predicted"/>
<dbReference type="RefSeq" id="WP_073190679.1">
    <property type="nucleotide sequence ID" value="NZ_FQZG01000090.1"/>
</dbReference>
<dbReference type="OrthoDB" id="5000691at2"/>
<dbReference type="EMBL" id="FQZG01000090">
    <property type="protein sequence ID" value="SHJ84041.1"/>
    <property type="molecule type" value="Genomic_DNA"/>
</dbReference>
<protein>
    <submittedName>
        <fullName evidence="2">Uncharacterized protein</fullName>
    </submittedName>
</protein>
<sequence>MNTAQVELAGEHWKAQPGQCLTMGRTGDVIIDDNLYLNRIFLVLFFADGFWWLANVGSRAHATLTGGSGLTTSQLGPGSRMPLVFAQTVVTFSAGPFNYEINLFIDEPILHTVGAPRTLDSADTNAGGTVFTEGQLLAILAVAEPMLKGSGVGLWAVPTAVQAAKRLGWTQTKFNRKLDNVCDKLDRAGVMGLKGARHEQALGRRARLAEYAVNSRIVTSHDLPMLDAEWGRGRHPVAAAI</sequence>
<evidence type="ECO:0000313" key="3">
    <source>
        <dbReference type="Proteomes" id="UP000184512"/>
    </source>
</evidence>
<accession>A0A1M6MKN7</accession>
<keyword evidence="3" id="KW-1185">Reference proteome</keyword>
<evidence type="ECO:0000256" key="1">
    <source>
        <dbReference type="SAM" id="Phobius"/>
    </source>
</evidence>